<comment type="caution">
    <text evidence="2">The sequence shown here is derived from an EMBL/GenBank/DDBJ whole genome shotgun (WGS) entry which is preliminary data.</text>
</comment>
<accession>A0A2R6XZB6</accession>
<protein>
    <submittedName>
        <fullName evidence="2">Uncharacterized protein</fullName>
    </submittedName>
</protein>
<sequence length="60" mass="7128">MRQTIGLVLIGTIMAIAGAMFARSNPRKTNRFFALLNGWFRRMRVERWMNQGRQLISRWT</sequence>
<evidence type="ECO:0000313" key="2">
    <source>
        <dbReference type="EMBL" id="PTQ55730.1"/>
    </source>
</evidence>
<keyword evidence="1" id="KW-0812">Transmembrane</keyword>
<reference evidence="3" key="1">
    <citation type="journal article" date="2018" name="Sci. Rep.">
        <title>Lignite coal burning seam in the remote Altai Mountains harbors a hydrogen-driven thermophilic microbial community.</title>
        <authorList>
            <person name="Kadnikov V.V."/>
            <person name="Mardanov A.V."/>
            <person name="Ivasenko D.A."/>
            <person name="Antsiferov D.V."/>
            <person name="Beletsky A.V."/>
            <person name="Karnachuk O.V."/>
            <person name="Ravin N.V."/>
        </authorList>
    </citation>
    <scope>NUCLEOTIDE SEQUENCE [LARGE SCALE GENOMIC DNA]</scope>
</reference>
<proteinExistence type="predicted"/>
<evidence type="ECO:0000313" key="3">
    <source>
        <dbReference type="Proteomes" id="UP000244338"/>
    </source>
</evidence>
<dbReference type="EMBL" id="PEBX01000079">
    <property type="protein sequence ID" value="PTQ55730.1"/>
    <property type="molecule type" value="Genomic_DNA"/>
</dbReference>
<dbReference type="AlphaFoldDB" id="A0A2R6XZB6"/>
<feature type="transmembrane region" description="Helical" evidence="1">
    <location>
        <begin position="6"/>
        <end position="22"/>
    </location>
</feature>
<name>A0A2R6XZB6_9BACL</name>
<dbReference type="Proteomes" id="UP000244338">
    <property type="component" value="Unassembled WGS sequence"/>
</dbReference>
<organism evidence="2 3">
    <name type="scientific">Candidatus Carbonibacillus altaicus</name>
    <dbReference type="NCBI Taxonomy" id="2163959"/>
    <lineage>
        <taxon>Bacteria</taxon>
        <taxon>Bacillati</taxon>
        <taxon>Bacillota</taxon>
        <taxon>Bacilli</taxon>
        <taxon>Bacillales</taxon>
        <taxon>Candidatus Carbonibacillus</taxon>
    </lineage>
</organism>
<keyword evidence="1" id="KW-1133">Transmembrane helix</keyword>
<gene>
    <name evidence="2" type="ORF">BSOLF_1525</name>
</gene>
<evidence type="ECO:0000256" key="1">
    <source>
        <dbReference type="SAM" id="Phobius"/>
    </source>
</evidence>
<keyword evidence="1" id="KW-0472">Membrane</keyword>